<dbReference type="Proteomes" id="UP000198221">
    <property type="component" value="Chromosome I"/>
</dbReference>
<evidence type="ECO:0000313" key="1">
    <source>
        <dbReference type="EMBL" id="SCG60237.1"/>
    </source>
</evidence>
<reference evidence="2" key="1">
    <citation type="submission" date="2016-06" db="EMBL/GenBank/DDBJ databases">
        <authorList>
            <person name="Varghese N."/>
            <person name="Submissions Spin"/>
        </authorList>
    </citation>
    <scope>NUCLEOTIDE SEQUENCE [LARGE SCALE GENOMIC DNA]</scope>
    <source>
        <strain evidence="2">DSM 43819</strain>
    </source>
</reference>
<protein>
    <submittedName>
        <fullName evidence="1">Uncharacterized protein</fullName>
    </submittedName>
</protein>
<proteinExistence type="predicted"/>
<name>A0A1C5IPF2_9ACTN</name>
<organism evidence="1 2">
    <name type="scientific">Micromonospora inositola</name>
    <dbReference type="NCBI Taxonomy" id="47865"/>
    <lineage>
        <taxon>Bacteria</taxon>
        <taxon>Bacillati</taxon>
        <taxon>Actinomycetota</taxon>
        <taxon>Actinomycetes</taxon>
        <taxon>Micromonosporales</taxon>
        <taxon>Micromonosporaceae</taxon>
        <taxon>Micromonospora</taxon>
    </lineage>
</organism>
<sequence>MAKPTARTIVLDLLGDAHSDDVTAAEAEEHRHEALVYALLSVADEIRELRHAVSGVEVALKDQSGFGVGTHARYISDWLEKIASR</sequence>
<dbReference type="OrthoDB" id="3401941at2"/>
<gene>
    <name evidence="1" type="ORF">GA0070613_3216</name>
</gene>
<dbReference type="RefSeq" id="WP_089013010.1">
    <property type="nucleotide sequence ID" value="NZ_LT607754.1"/>
</dbReference>
<keyword evidence="2" id="KW-1185">Reference proteome</keyword>
<evidence type="ECO:0000313" key="2">
    <source>
        <dbReference type="Proteomes" id="UP000198221"/>
    </source>
</evidence>
<dbReference type="EMBL" id="LT607754">
    <property type="protein sequence ID" value="SCG60237.1"/>
    <property type="molecule type" value="Genomic_DNA"/>
</dbReference>
<dbReference type="AlphaFoldDB" id="A0A1C5IPF2"/>
<accession>A0A1C5IPF2</accession>